<gene>
    <name evidence="2" type="ORF">RFH51_04785</name>
</gene>
<keyword evidence="1" id="KW-0472">Membrane</keyword>
<feature type="transmembrane region" description="Helical" evidence="1">
    <location>
        <begin position="7"/>
        <end position="29"/>
    </location>
</feature>
<feature type="transmembrane region" description="Helical" evidence="1">
    <location>
        <begin position="35"/>
        <end position="54"/>
    </location>
</feature>
<organism evidence="2 3">
    <name type="scientific">Acinetobacter gerneri</name>
    <dbReference type="NCBI Taxonomy" id="202952"/>
    <lineage>
        <taxon>Bacteria</taxon>
        <taxon>Pseudomonadati</taxon>
        <taxon>Pseudomonadota</taxon>
        <taxon>Gammaproteobacteria</taxon>
        <taxon>Moraxellales</taxon>
        <taxon>Moraxellaceae</taxon>
        <taxon>Acinetobacter</taxon>
    </lineage>
</organism>
<sequence length="149" mass="17609">MQSLRRYYCYFFILCLVLTMIFGVIAAVLPQPVAAALTAFPYLISMIGILFIFLKKQKRAPSTKERNHFALVFVFIFFFYNLAFALLGQIFFSMGEPEAWQNWWMQISNGQFIFILIAQLLIYMIPLYLVTFWFYGKQSHRMADKMFNS</sequence>
<proteinExistence type="predicted"/>
<comment type="caution">
    <text evidence="2">The sequence shown here is derived from an EMBL/GenBank/DDBJ whole genome shotgun (WGS) entry which is preliminary data.</text>
</comment>
<evidence type="ECO:0000313" key="3">
    <source>
        <dbReference type="Proteomes" id="UP001243195"/>
    </source>
</evidence>
<accession>A0AAW8JKM1</accession>
<feature type="transmembrane region" description="Helical" evidence="1">
    <location>
        <begin position="112"/>
        <end position="136"/>
    </location>
</feature>
<dbReference type="NCBIfam" id="NF038216">
    <property type="entry name" value="ABZJ_00895_fam"/>
    <property type="match status" value="1"/>
</dbReference>
<name>A0AAW8JKM1_9GAMM</name>
<dbReference type="Proteomes" id="UP001243195">
    <property type="component" value="Unassembled WGS sequence"/>
</dbReference>
<evidence type="ECO:0000313" key="2">
    <source>
        <dbReference type="EMBL" id="MDQ9070774.1"/>
    </source>
</evidence>
<reference evidence="2" key="1">
    <citation type="submission" date="2023-08" db="EMBL/GenBank/DDBJ databases">
        <title>Emergence of clinically-relevant ST2 carbapenem-resistant Acinetobacter baumannii strains in hospital sewages in Zhejiang, East of China.</title>
        <authorList>
            <person name="Kaichao C."/>
            <person name="Zhang R."/>
        </authorList>
    </citation>
    <scope>NUCLEOTIDE SEQUENCE</scope>
    <source>
        <strain evidence="2">M-SY-60</strain>
    </source>
</reference>
<feature type="transmembrane region" description="Helical" evidence="1">
    <location>
        <begin position="69"/>
        <end position="92"/>
    </location>
</feature>
<protein>
    <submittedName>
        <fullName evidence="2">ABZJ_00895 family protein</fullName>
    </submittedName>
</protein>
<dbReference type="InterPro" id="IPR047730">
    <property type="entry name" value="ABZJ_00895-like"/>
</dbReference>
<dbReference type="RefSeq" id="WP_308955343.1">
    <property type="nucleotide sequence ID" value="NZ_JAVICY010000002.1"/>
</dbReference>
<dbReference type="AlphaFoldDB" id="A0AAW8JKM1"/>
<dbReference type="EMBL" id="JAVIDA010000004">
    <property type="protein sequence ID" value="MDQ9070774.1"/>
    <property type="molecule type" value="Genomic_DNA"/>
</dbReference>
<evidence type="ECO:0000256" key="1">
    <source>
        <dbReference type="SAM" id="Phobius"/>
    </source>
</evidence>
<keyword evidence="1" id="KW-1133">Transmembrane helix</keyword>
<keyword evidence="1" id="KW-0812">Transmembrane</keyword>